<evidence type="ECO:0000313" key="2">
    <source>
        <dbReference type="Proteomes" id="UP000735302"/>
    </source>
</evidence>
<dbReference type="EMBL" id="BLXT01008374">
    <property type="protein sequence ID" value="GFO48122.1"/>
    <property type="molecule type" value="Genomic_DNA"/>
</dbReference>
<sequence>MSLRRLGQYKLHRLKYSSCTACLNIKLSFFSVQSDGQDFRVYSSVIETLRNNPDIQACEADVSGCEDVFGPKLMNTQSLSAACTVFIEYFNCSADLCNFDSDVRNKVISSIKGIMTNAGAECGNGQPSI</sequence>
<dbReference type="Proteomes" id="UP000735302">
    <property type="component" value="Unassembled WGS sequence"/>
</dbReference>
<evidence type="ECO:0008006" key="3">
    <source>
        <dbReference type="Google" id="ProtNLM"/>
    </source>
</evidence>
<name>A0AAV4DUY7_9GAST</name>
<protein>
    <recommendedName>
        <fullName evidence="3">Saposin B-type domain-containing protein</fullName>
    </recommendedName>
</protein>
<evidence type="ECO:0000313" key="1">
    <source>
        <dbReference type="EMBL" id="GFO48122.1"/>
    </source>
</evidence>
<reference evidence="1 2" key="1">
    <citation type="journal article" date="2021" name="Elife">
        <title>Chloroplast acquisition without the gene transfer in kleptoplastic sea slugs, Plakobranchus ocellatus.</title>
        <authorList>
            <person name="Maeda T."/>
            <person name="Takahashi S."/>
            <person name="Yoshida T."/>
            <person name="Shimamura S."/>
            <person name="Takaki Y."/>
            <person name="Nagai Y."/>
            <person name="Toyoda A."/>
            <person name="Suzuki Y."/>
            <person name="Arimoto A."/>
            <person name="Ishii H."/>
            <person name="Satoh N."/>
            <person name="Nishiyama T."/>
            <person name="Hasebe M."/>
            <person name="Maruyama T."/>
            <person name="Minagawa J."/>
            <person name="Obokata J."/>
            <person name="Shigenobu S."/>
        </authorList>
    </citation>
    <scope>NUCLEOTIDE SEQUENCE [LARGE SCALE GENOMIC DNA]</scope>
</reference>
<proteinExistence type="predicted"/>
<gene>
    <name evidence="1" type="ORF">PoB_007462700</name>
</gene>
<organism evidence="1 2">
    <name type="scientific">Plakobranchus ocellatus</name>
    <dbReference type="NCBI Taxonomy" id="259542"/>
    <lineage>
        <taxon>Eukaryota</taxon>
        <taxon>Metazoa</taxon>
        <taxon>Spiralia</taxon>
        <taxon>Lophotrochozoa</taxon>
        <taxon>Mollusca</taxon>
        <taxon>Gastropoda</taxon>
        <taxon>Heterobranchia</taxon>
        <taxon>Euthyneura</taxon>
        <taxon>Panpulmonata</taxon>
        <taxon>Sacoglossa</taxon>
        <taxon>Placobranchoidea</taxon>
        <taxon>Plakobranchidae</taxon>
        <taxon>Plakobranchus</taxon>
    </lineage>
</organism>
<accession>A0AAV4DUY7</accession>
<keyword evidence="2" id="KW-1185">Reference proteome</keyword>
<dbReference type="AlphaFoldDB" id="A0AAV4DUY7"/>
<comment type="caution">
    <text evidence="1">The sequence shown here is derived from an EMBL/GenBank/DDBJ whole genome shotgun (WGS) entry which is preliminary data.</text>
</comment>